<feature type="transmembrane region" description="Helical" evidence="5">
    <location>
        <begin position="52"/>
        <end position="73"/>
    </location>
</feature>
<feature type="domain" description="VWFA" evidence="6">
    <location>
        <begin position="90"/>
        <end position="284"/>
    </location>
</feature>
<keyword evidence="3 5" id="KW-1133">Transmembrane helix</keyword>
<evidence type="ECO:0000313" key="7">
    <source>
        <dbReference type="EMBL" id="OGF63294.1"/>
    </source>
</evidence>
<comment type="caution">
    <text evidence="7">The sequence shown here is derived from an EMBL/GenBank/DDBJ whole genome shotgun (WGS) entry which is preliminary data.</text>
</comment>
<evidence type="ECO:0000256" key="3">
    <source>
        <dbReference type="ARBA" id="ARBA00022989"/>
    </source>
</evidence>
<evidence type="ECO:0000256" key="5">
    <source>
        <dbReference type="SAM" id="Phobius"/>
    </source>
</evidence>
<dbReference type="Proteomes" id="UP000178943">
    <property type="component" value="Unassembled WGS sequence"/>
</dbReference>
<keyword evidence="1" id="KW-1003">Cell membrane</keyword>
<keyword evidence="2 5" id="KW-0812">Transmembrane</keyword>
<evidence type="ECO:0000256" key="1">
    <source>
        <dbReference type="ARBA" id="ARBA00022475"/>
    </source>
</evidence>
<dbReference type="Gene3D" id="3.40.50.410">
    <property type="entry name" value="von Willebrand factor, type A domain"/>
    <property type="match status" value="1"/>
</dbReference>
<dbReference type="InterPro" id="IPR033881">
    <property type="entry name" value="vWA_BatA_type"/>
</dbReference>
<dbReference type="AlphaFoldDB" id="A0A1F5VIR3"/>
<dbReference type="SUPFAM" id="SSF53300">
    <property type="entry name" value="vWA-like"/>
    <property type="match status" value="1"/>
</dbReference>
<evidence type="ECO:0000256" key="4">
    <source>
        <dbReference type="ARBA" id="ARBA00023136"/>
    </source>
</evidence>
<dbReference type="EMBL" id="MFGW01000166">
    <property type="protein sequence ID" value="OGF63294.1"/>
    <property type="molecule type" value="Genomic_DNA"/>
</dbReference>
<dbReference type="InterPro" id="IPR024163">
    <property type="entry name" value="Aerotolerance_reg_N"/>
</dbReference>
<dbReference type="PRINTS" id="PR00453">
    <property type="entry name" value="VWFADOMAIN"/>
</dbReference>
<gene>
    <name evidence="7" type="ORF">A2Y62_00475</name>
</gene>
<dbReference type="PANTHER" id="PTHR22550">
    <property type="entry name" value="SPORE GERMINATION PROTEIN"/>
    <property type="match status" value="1"/>
</dbReference>
<reference evidence="7 8" key="1">
    <citation type="journal article" date="2016" name="Nat. Commun.">
        <title>Thousands of microbial genomes shed light on interconnected biogeochemical processes in an aquifer system.</title>
        <authorList>
            <person name="Anantharaman K."/>
            <person name="Brown C.T."/>
            <person name="Hug L.A."/>
            <person name="Sharon I."/>
            <person name="Castelle C.J."/>
            <person name="Probst A.J."/>
            <person name="Thomas B.C."/>
            <person name="Singh A."/>
            <person name="Wilkins M.J."/>
            <person name="Karaoz U."/>
            <person name="Brodie E.L."/>
            <person name="Williams K.H."/>
            <person name="Hubbard S.S."/>
            <person name="Banfield J.F."/>
        </authorList>
    </citation>
    <scope>NUCLEOTIDE SEQUENCE [LARGE SCALE GENOMIC DNA]</scope>
</reference>
<feature type="transmembrane region" description="Helical" evidence="5">
    <location>
        <begin position="303"/>
        <end position="322"/>
    </location>
</feature>
<dbReference type="Pfam" id="PF00092">
    <property type="entry name" value="VWA"/>
    <property type="match status" value="1"/>
</dbReference>
<feature type="transmembrane region" description="Helical" evidence="5">
    <location>
        <begin position="6"/>
        <end position="24"/>
    </location>
</feature>
<dbReference type="InterPro" id="IPR036465">
    <property type="entry name" value="vWFA_dom_sf"/>
</dbReference>
<dbReference type="InterPro" id="IPR011933">
    <property type="entry name" value="Double_TM_dom"/>
</dbReference>
<evidence type="ECO:0000313" key="8">
    <source>
        <dbReference type="Proteomes" id="UP000178943"/>
    </source>
</evidence>
<name>A0A1F5VIR3_9BACT</name>
<proteinExistence type="predicted"/>
<dbReference type="STRING" id="1817863.A2Y62_00475"/>
<protein>
    <submittedName>
        <fullName evidence="7">Aerotolerance regulator BatA</fullName>
    </submittedName>
</protein>
<accession>A0A1F5VIR3</accession>
<dbReference type="PROSITE" id="PS50234">
    <property type="entry name" value="VWFA"/>
    <property type="match status" value="1"/>
</dbReference>
<dbReference type="Pfam" id="PF07584">
    <property type="entry name" value="BatA"/>
    <property type="match status" value="1"/>
</dbReference>
<organism evidence="7 8">
    <name type="scientific">Candidatus Fischerbacteria bacterium RBG_13_37_8</name>
    <dbReference type="NCBI Taxonomy" id="1817863"/>
    <lineage>
        <taxon>Bacteria</taxon>
        <taxon>Candidatus Fischeribacteriota</taxon>
    </lineage>
</organism>
<dbReference type="NCBIfam" id="TIGR02226">
    <property type="entry name" value="two_anch"/>
    <property type="match status" value="1"/>
</dbReference>
<dbReference type="SMART" id="SM00327">
    <property type="entry name" value="VWA"/>
    <property type="match status" value="1"/>
</dbReference>
<evidence type="ECO:0000256" key="2">
    <source>
        <dbReference type="ARBA" id="ARBA00022692"/>
    </source>
</evidence>
<keyword evidence="4 5" id="KW-0472">Membrane</keyword>
<dbReference type="CDD" id="cd01467">
    <property type="entry name" value="vWA_BatA_type"/>
    <property type="match status" value="1"/>
</dbReference>
<dbReference type="PANTHER" id="PTHR22550:SF5">
    <property type="entry name" value="LEUCINE ZIPPER PROTEIN 4"/>
    <property type="match status" value="1"/>
</dbReference>
<dbReference type="InterPro" id="IPR002035">
    <property type="entry name" value="VWF_A"/>
</dbReference>
<sequence length="330" mass="37122">MYRFADPYFLYALLIIPILIYLHMRSKSPQMATLRYSTLDVVKAVGKSRWGIYRHILFALRMLAIALLIIAIARPQAGSKEEEVTTEGIDIVMALDISSSMLAEDFKPKNRLEVAKIVAKEFVNDRKNDRIGMVVFARQSYTQCPLTLDYGVLLNLIDDVHIGLIEDGTAIGMALANAVNRLRDSKAKSKVIILLTDGRNNAGELPPLTAAQLAKAMNVRIYTVGAGSRGSALYPVQDPIFGKRYVRLPVEIDEELLQQIAKMTGGRYFRAVDKKTLEDVFHEISQLEKTKIEVKEFTQYEELFYPFLLIGLVLLASEVLLANTRLKKIP</sequence>
<evidence type="ECO:0000259" key="6">
    <source>
        <dbReference type="PROSITE" id="PS50234"/>
    </source>
</evidence>
<dbReference type="InterPro" id="IPR050768">
    <property type="entry name" value="UPF0353/GerABKA_families"/>
</dbReference>